<sequence>MSWYYVGEGLSNLVVPESTLSVVRRRLEYYKWYVGTSVVGGIGLGFYSWLGNQLVRKDAEFARRRGSGRLLSALRHMPHTKYPDEIREHIDYVPYTRGFTRLKKEAGVIDLNNSSYPKIG</sequence>
<gene>
    <name evidence="2" type="ORF">DPMN_084955</name>
</gene>
<comment type="caution">
    <text evidence="2">The sequence shown here is derived from an EMBL/GenBank/DDBJ whole genome shotgun (WGS) entry which is preliminary data.</text>
</comment>
<dbReference type="Proteomes" id="UP000828390">
    <property type="component" value="Unassembled WGS sequence"/>
</dbReference>
<dbReference type="EMBL" id="JAIWYP010000016">
    <property type="protein sequence ID" value="KAH3697453.1"/>
    <property type="molecule type" value="Genomic_DNA"/>
</dbReference>
<keyword evidence="3" id="KW-1185">Reference proteome</keyword>
<evidence type="ECO:0000313" key="2">
    <source>
        <dbReference type="EMBL" id="KAH3697453.1"/>
    </source>
</evidence>
<dbReference type="AlphaFoldDB" id="A0A9D3YBH8"/>
<proteinExistence type="predicted"/>
<reference evidence="2" key="2">
    <citation type="submission" date="2020-11" db="EMBL/GenBank/DDBJ databases">
        <authorList>
            <person name="McCartney M.A."/>
            <person name="Auch B."/>
            <person name="Kono T."/>
            <person name="Mallez S."/>
            <person name="Becker A."/>
            <person name="Gohl D.M."/>
            <person name="Silverstein K.A.T."/>
            <person name="Koren S."/>
            <person name="Bechman K.B."/>
            <person name="Herman A."/>
            <person name="Abrahante J.E."/>
            <person name="Garbe J."/>
        </authorList>
    </citation>
    <scope>NUCLEOTIDE SEQUENCE</scope>
    <source>
        <strain evidence="2">Duluth1</strain>
        <tissue evidence="2">Whole animal</tissue>
    </source>
</reference>
<organism evidence="2 3">
    <name type="scientific">Dreissena polymorpha</name>
    <name type="common">Zebra mussel</name>
    <name type="synonym">Mytilus polymorpha</name>
    <dbReference type="NCBI Taxonomy" id="45954"/>
    <lineage>
        <taxon>Eukaryota</taxon>
        <taxon>Metazoa</taxon>
        <taxon>Spiralia</taxon>
        <taxon>Lophotrochozoa</taxon>
        <taxon>Mollusca</taxon>
        <taxon>Bivalvia</taxon>
        <taxon>Autobranchia</taxon>
        <taxon>Heteroconchia</taxon>
        <taxon>Euheterodonta</taxon>
        <taxon>Imparidentia</taxon>
        <taxon>Neoheterodontei</taxon>
        <taxon>Myida</taxon>
        <taxon>Dreissenoidea</taxon>
        <taxon>Dreissenidae</taxon>
        <taxon>Dreissena</taxon>
    </lineage>
</organism>
<feature type="transmembrane region" description="Helical" evidence="1">
    <location>
        <begin position="30"/>
        <end position="50"/>
    </location>
</feature>
<keyword evidence="1" id="KW-1133">Transmembrane helix</keyword>
<evidence type="ECO:0000256" key="1">
    <source>
        <dbReference type="SAM" id="Phobius"/>
    </source>
</evidence>
<name>A0A9D3YBH8_DREPO</name>
<reference evidence="2" key="1">
    <citation type="journal article" date="2019" name="bioRxiv">
        <title>The Genome of the Zebra Mussel, Dreissena polymorpha: A Resource for Invasive Species Research.</title>
        <authorList>
            <person name="McCartney M.A."/>
            <person name="Auch B."/>
            <person name="Kono T."/>
            <person name="Mallez S."/>
            <person name="Zhang Y."/>
            <person name="Obille A."/>
            <person name="Becker A."/>
            <person name="Abrahante J.E."/>
            <person name="Garbe J."/>
            <person name="Badalamenti J.P."/>
            <person name="Herman A."/>
            <person name="Mangelson H."/>
            <person name="Liachko I."/>
            <person name="Sullivan S."/>
            <person name="Sone E.D."/>
            <person name="Koren S."/>
            <person name="Silverstein K.A.T."/>
            <person name="Beckman K.B."/>
            <person name="Gohl D.M."/>
        </authorList>
    </citation>
    <scope>NUCLEOTIDE SEQUENCE</scope>
    <source>
        <strain evidence="2">Duluth1</strain>
        <tissue evidence="2">Whole animal</tissue>
    </source>
</reference>
<evidence type="ECO:0000313" key="3">
    <source>
        <dbReference type="Proteomes" id="UP000828390"/>
    </source>
</evidence>
<keyword evidence="1" id="KW-0472">Membrane</keyword>
<accession>A0A9D3YBH8</accession>
<keyword evidence="1" id="KW-0812">Transmembrane</keyword>
<protein>
    <submittedName>
        <fullName evidence="2">Uncharacterized protein</fullName>
    </submittedName>
</protein>